<dbReference type="EMBL" id="QNRQ01000001">
    <property type="protein sequence ID" value="RBP42919.1"/>
    <property type="molecule type" value="Genomic_DNA"/>
</dbReference>
<keyword evidence="2" id="KW-1185">Reference proteome</keyword>
<organism evidence="1 2">
    <name type="scientific">Eoetvoesiella caeni</name>
    <dbReference type="NCBI Taxonomy" id="645616"/>
    <lineage>
        <taxon>Bacteria</taxon>
        <taxon>Pseudomonadati</taxon>
        <taxon>Pseudomonadota</taxon>
        <taxon>Betaproteobacteria</taxon>
        <taxon>Burkholderiales</taxon>
        <taxon>Alcaligenaceae</taxon>
        <taxon>Eoetvoesiella</taxon>
    </lineage>
</organism>
<gene>
    <name evidence="1" type="ORF">DFR37_10144</name>
</gene>
<dbReference type="OrthoDB" id="8776701at2"/>
<dbReference type="Gene3D" id="1.10.1660.10">
    <property type="match status" value="1"/>
</dbReference>
<dbReference type="Proteomes" id="UP000253628">
    <property type="component" value="Unassembled WGS sequence"/>
</dbReference>
<protein>
    <submittedName>
        <fullName evidence="1">Chaperone modulatory protein CbpM</fullName>
    </submittedName>
</protein>
<evidence type="ECO:0000313" key="1">
    <source>
        <dbReference type="EMBL" id="RBP42919.1"/>
    </source>
</evidence>
<evidence type="ECO:0000313" key="2">
    <source>
        <dbReference type="Proteomes" id="UP000253628"/>
    </source>
</evidence>
<dbReference type="Pfam" id="PF13591">
    <property type="entry name" value="MerR_2"/>
    <property type="match status" value="1"/>
</dbReference>
<accession>A0A366HIY7</accession>
<comment type="caution">
    <text evidence="1">The sequence shown here is derived from an EMBL/GenBank/DDBJ whole genome shotgun (WGS) entry which is preliminary data.</text>
</comment>
<name>A0A366HIY7_9BURK</name>
<proteinExistence type="predicted"/>
<dbReference type="AlphaFoldDB" id="A0A366HIY7"/>
<sequence length="104" mass="11785">MTTVHISESIWLNSSDICSLAHIVEVSGLAEHDILDLVEAGILEPTNDDPHNYFFRVDCIVVARKARRLREDFDLNADGLALALNLLRRVDMLEQELASLRTRK</sequence>
<reference evidence="1 2" key="1">
    <citation type="submission" date="2018-06" db="EMBL/GenBank/DDBJ databases">
        <title>Genomic Encyclopedia of Type Strains, Phase IV (KMG-IV): sequencing the most valuable type-strain genomes for metagenomic binning, comparative biology and taxonomic classification.</title>
        <authorList>
            <person name="Goeker M."/>
        </authorList>
    </citation>
    <scope>NUCLEOTIDE SEQUENCE [LARGE SCALE GENOMIC DNA]</scope>
    <source>
        <strain evidence="1 2">DSM 25520</strain>
    </source>
</reference>
<dbReference type="RefSeq" id="WP_113931244.1">
    <property type="nucleotide sequence ID" value="NZ_JACCEU010000001.1"/>
</dbReference>